<protein>
    <submittedName>
        <fullName evidence="2">Uncharacterized protein</fullName>
    </submittedName>
</protein>
<name>A0A9D1EV05_9FIRM</name>
<dbReference type="AlphaFoldDB" id="A0A9D1EV05"/>
<evidence type="ECO:0000313" key="2">
    <source>
        <dbReference type="EMBL" id="HIS32787.1"/>
    </source>
</evidence>
<feature type="transmembrane region" description="Helical" evidence="1">
    <location>
        <begin position="33"/>
        <end position="56"/>
    </location>
</feature>
<feature type="transmembrane region" description="Helical" evidence="1">
    <location>
        <begin position="6"/>
        <end position="26"/>
    </location>
</feature>
<proteinExistence type="predicted"/>
<keyword evidence="1" id="KW-1133">Transmembrane helix</keyword>
<sequence>MIRIIFQYGTVMLAVIVLCCVGCVKLKHKVWKWTLGIIGGSLAVLFCLCMMVVYIMNWRVVDVDTDISADGTYEVTLQQI</sequence>
<keyword evidence="1" id="KW-0472">Membrane</keyword>
<dbReference type="Proteomes" id="UP000823935">
    <property type="component" value="Unassembled WGS sequence"/>
</dbReference>
<evidence type="ECO:0000256" key="1">
    <source>
        <dbReference type="SAM" id="Phobius"/>
    </source>
</evidence>
<reference evidence="2" key="2">
    <citation type="journal article" date="2021" name="PeerJ">
        <title>Extensive microbial diversity within the chicken gut microbiome revealed by metagenomics and culture.</title>
        <authorList>
            <person name="Gilroy R."/>
            <person name="Ravi A."/>
            <person name="Getino M."/>
            <person name="Pursley I."/>
            <person name="Horton D.L."/>
            <person name="Alikhan N.F."/>
            <person name="Baker D."/>
            <person name="Gharbi K."/>
            <person name="Hall N."/>
            <person name="Watson M."/>
            <person name="Adriaenssens E.M."/>
            <person name="Foster-Nyarko E."/>
            <person name="Jarju S."/>
            <person name="Secka A."/>
            <person name="Antonio M."/>
            <person name="Oren A."/>
            <person name="Chaudhuri R.R."/>
            <person name="La Ragione R."/>
            <person name="Hildebrand F."/>
            <person name="Pallen M.J."/>
        </authorList>
    </citation>
    <scope>NUCLEOTIDE SEQUENCE</scope>
    <source>
        <strain evidence="2">CHK190-19873</strain>
    </source>
</reference>
<organism evidence="2 3">
    <name type="scientific">Candidatus Limivivens intestinipullorum</name>
    <dbReference type="NCBI Taxonomy" id="2840858"/>
    <lineage>
        <taxon>Bacteria</taxon>
        <taxon>Bacillati</taxon>
        <taxon>Bacillota</taxon>
        <taxon>Clostridia</taxon>
        <taxon>Lachnospirales</taxon>
        <taxon>Lachnospiraceae</taxon>
        <taxon>Lachnospiraceae incertae sedis</taxon>
        <taxon>Candidatus Limivivens</taxon>
    </lineage>
</organism>
<keyword evidence="1" id="KW-0812">Transmembrane</keyword>
<evidence type="ECO:0000313" key="3">
    <source>
        <dbReference type="Proteomes" id="UP000823935"/>
    </source>
</evidence>
<gene>
    <name evidence="2" type="ORF">IAB44_14765</name>
</gene>
<reference evidence="2" key="1">
    <citation type="submission" date="2020-10" db="EMBL/GenBank/DDBJ databases">
        <authorList>
            <person name="Gilroy R."/>
        </authorList>
    </citation>
    <scope>NUCLEOTIDE SEQUENCE</scope>
    <source>
        <strain evidence="2">CHK190-19873</strain>
    </source>
</reference>
<accession>A0A9D1EV05</accession>
<dbReference type="EMBL" id="DVIQ01000099">
    <property type="protein sequence ID" value="HIS32787.1"/>
    <property type="molecule type" value="Genomic_DNA"/>
</dbReference>
<comment type="caution">
    <text evidence="2">The sequence shown here is derived from an EMBL/GenBank/DDBJ whole genome shotgun (WGS) entry which is preliminary data.</text>
</comment>